<feature type="non-terminal residue" evidence="2">
    <location>
        <position position="1"/>
    </location>
</feature>
<proteinExistence type="predicted"/>
<organism evidence="2 3">
    <name type="scientific">Kipferlia bialata</name>
    <dbReference type="NCBI Taxonomy" id="797122"/>
    <lineage>
        <taxon>Eukaryota</taxon>
        <taxon>Metamonada</taxon>
        <taxon>Carpediemonas-like organisms</taxon>
        <taxon>Kipferlia</taxon>
    </lineage>
</organism>
<name>A0A9K3GNH6_9EUKA</name>
<sequence length="265" mass="28933">FVQSTSEGTPTPAPLALPAPEPIVVEAGDVDTSALQMLASQMQVSQHKTHALEQQVQALNDKQGHMTRLSGELEGRIGETDQRAAKDSELFRDYKAKTDAVLEYVRSSVKSQQSVIATLQATLKHQSKDTAAQAHMSQAHVSSDQYASVAEMARISKLVESHGESLDTGDDERVQMRSQLSGYRDMLTQAETTLRRLNARVDHVLAGFTADSDTSRLQVAEVKTVAEQALRKLEVQEAQLSECTRRVEALSATFSVVEASVTQVL</sequence>
<reference evidence="2 3" key="1">
    <citation type="journal article" date="2018" name="PLoS ONE">
        <title>The draft genome of Kipferlia bialata reveals reductive genome evolution in fornicate parasites.</title>
        <authorList>
            <person name="Tanifuji G."/>
            <person name="Takabayashi S."/>
            <person name="Kume K."/>
            <person name="Takagi M."/>
            <person name="Nakayama T."/>
            <person name="Kamikawa R."/>
            <person name="Inagaki Y."/>
            <person name="Hashimoto T."/>
        </authorList>
    </citation>
    <scope>NUCLEOTIDE SEQUENCE [LARGE SCALE GENOMIC DNA]</scope>
    <source>
        <strain evidence="2">NY0173</strain>
    </source>
</reference>
<gene>
    <name evidence="2" type="ORF">KIPB_011834</name>
</gene>
<protein>
    <submittedName>
        <fullName evidence="2">Uncharacterized protein</fullName>
    </submittedName>
</protein>
<dbReference type="Proteomes" id="UP000265618">
    <property type="component" value="Unassembled WGS sequence"/>
</dbReference>
<keyword evidence="1" id="KW-0175">Coiled coil</keyword>
<evidence type="ECO:0000313" key="2">
    <source>
        <dbReference type="EMBL" id="GIQ89383.1"/>
    </source>
</evidence>
<keyword evidence="3" id="KW-1185">Reference proteome</keyword>
<accession>A0A9K3GNH6</accession>
<evidence type="ECO:0000313" key="3">
    <source>
        <dbReference type="Proteomes" id="UP000265618"/>
    </source>
</evidence>
<evidence type="ECO:0000256" key="1">
    <source>
        <dbReference type="SAM" id="Coils"/>
    </source>
</evidence>
<dbReference type="AlphaFoldDB" id="A0A9K3GNH6"/>
<feature type="coiled-coil region" evidence="1">
    <location>
        <begin position="180"/>
        <end position="253"/>
    </location>
</feature>
<comment type="caution">
    <text evidence="2">The sequence shown here is derived from an EMBL/GenBank/DDBJ whole genome shotgun (WGS) entry which is preliminary data.</text>
</comment>
<dbReference type="EMBL" id="BDIP01004986">
    <property type="protein sequence ID" value="GIQ89383.1"/>
    <property type="molecule type" value="Genomic_DNA"/>
</dbReference>